<reference evidence="3" key="1">
    <citation type="journal article" date="2022" name="Int. J. Syst. Evol. Microbiol.">
        <title>Nanobdella aerobiophila gen. nov., sp. nov., a thermoacidophilic, obligate ectosymbiotic archaeon, and proposal of Nanobdellaceae fam. nov., Nanobdellales ord. nov. and Nanobdellia class. nov.</title>
        <authorList>
            <person name="Kato S."/>
            <person name="Ogasawara A."/>
            <person name="Itoh T."/>
            <person name="Sakai H.D."/>
            <person name="Shimizu M."/>
            <person name="Yuki M."/>
            <person name="Kaneko M."/>
            <person name="Takashina T."/>
            <person name="Ohkuma M."/>
        </authorList>
    </citation>
    <scope>NUCLEOTIDE SEQUENCE [LARGE SCALE GENOMIC DNA]</scope>
    <source>
        <strain evidence="3">MJ1</strain>
    </source>
</reference>
<evidence type="ECO:0000256" key="1">
    <source>
        <dbReference type="SAM" id="MobiDB-lite"/>
    </source>
</evidence>
<gene>
    <name evidence="2" type="ORF">MJ1_0207</name>
</gene>
<keyword evidence="3" id="KW-1185">Reference proteome</keyword>
<proteinExistence type="predicted"/>
<name>A0A915WRB1_9ARCH</name>
<dbReference type="Proteomes" id="UP001055553">
    <property type="component" value="Chromosome"/>
</dbReference>
<dbReference type="AlphaFoldDB" id="A0A915WRB1"/>
<protein>
    <submittedName>
        <fullName evidence="2">Cell wall binding protein</fullName>
    </submittedName>
</protein>
<accession>A0A915WRB1</accession>
<dbReference type="EMBL" id="AP019769">
    <property type="protein sequence ID" value="BBL45378.1"/>
    <property type="molecule type" value="Genomic_DNA"/>
</dbReference>
<dbReference type="GeneID" id="74568159"/>
<evidence type="ECO:0000313" key="2">
    <source>
        <dbReference type="EMBL" id="BBL45378.1"/>
    </source>
</evidence>
<dbReference type="KEGG" id="naer:MJ1_0207"/>
<feature type="region of interest" description="Disordered" evidence="1">
    <location>
        <begin position="372"/>
        <end position="393"/>
    </location>
</feature>
<organism evidence="2 3">
    <name type="scientific">Nanobdella aerobiophila</name>
    <dbReference type="NCBI Taxonomy" id="2586965"/>
    <lineage>
        <taxon>Archaea</taxon>
        <taxon>Nanobdellota</taxon>
        <taxon>Nanobdellia</taxon>
        <taxon>Nanobdellales</taxon>
        <taxon>Nanobdellaceae</taxon>
        <taxon>Nanobdella</taxon>
    </lineage>
</organism>
<dbReference type="RefSeq" id="WP_258393412.1">
    <property type="nucleotide sequence ID" value="NZ_AP019769.1"/>
</dbReference>
<sequence length="393" mass="44432">MVTAILTTNITYADYIVGNSIGNLYNIPVYSVPEDPKGINSTISTLIQNNVTNVIVLGGPAVISNLLLQDLNESNISYVWIWGTTRYETSAYAALYFWNSTNNAIIITRDLVNSNVEGRDLTLVTEAEQYAENYDAPIFIVPNGVLPSETIYALEKLNVSNVYIFTAEYGDLGNITNQLNSLNISYNIYNGNILSCPSYTYVNITSNTSWDDIREILIGKIGNSCIIPVINNNANITTEKEDIKDQIMKYYESERENNLNTTFVLYNHLDRLISEEQILLLKIGIICEQLNNSIPVCNFLPQLNSTIQQMQNSTGIQNYIIIQNSIQGQDWELEKQLGEGQFIKVDEELNLSTELEKLKKGEDINNNITVEQKDNETSDNMNTDNNSNYYYYP</sequence>
<feature type="compositionally biased region" description="Low complexity" evidence="1">
    <location>
        <begin position="378"/>
        <end position="393"/>
    </location>
</feature>
<evidence type="ECO:0000313" key="3">
    <source>
        <dbReference type="Proteomes" id="UP001055553"/>
    </source>
</evidence>